<feature type="transmembrane region" description="Helical" evidence="1">
    <location>
        <begin position="262"/>
        <end position="282"/>
    </location>
</feature>
<dbReference type="SUPFAM" id="SSF53448">
    <property type="entry name" value="Nucleotide-diphospho-sugar transferases"/>
    <property type="match status" value="1"/>
</dbReference>
<keyword evidence="1" id="KW-1133">Transmembrane helix</keyword>
<proteinExistence type="predicted"/>
<gene>
    <name evidence="3" type="ORF">AKJ57_03980</name>
</gene>
<accession>A0A133U925</accession>
<name>A0A133U925_9EURY</name>
<feature type="domain" description="Glycosyltransferase 2-like" evidence="2">
    <location>
        <begin position="21"/>
        <end position="190"/>
    </location>
</feature>
<reference evidence="3 4" key="1">
    <citation type="journal article" date="2016" name="Sci. Rep.">
        <title>Metabolic traits of an uncultured archaeal lineage -MSBL1- from brine pools of the Red Sea.</title>
        <authorList>
            <person name="Mwirichia R."/>
            <person name="Alam I."/>
            <person name="Rashid M."/>
            <person name="Vinu M."/>
            <person name="Ba-Alawi W."/>
            <person name="Anthony Kamau A."/>
            <person name="Kamanda Ngugi D."/>
            <person name="Goker M."/>
            <person name="Klenk H.P."/>
            <person name="Bajic V."/>
            <person name="Stingl U."/>
        </authorList>
    </citation>
    <scope>NUCLEOTIDE SEQUENCE [LARGE SCALE GENOMIC DNA]</scope>
    <source>
        <strain evidence="3">SCGC-AAA259A05</strain>
    </source>
</reference>
<evidence type="ECO:0000313" key="4">
    <source>
        <dbReference type="Proteomes" id="UP000070163"/>
    </source>
</evidence>
<evidence type="ECO:0000256" key="1">
    <source>
        <dbReference type="SAM" id="Phobius"/>
    </source>
</evidence>
<dbReference type="PANTHER" id="PTHR43685">
    <property type="entry name" value="GLYCOSYLTRANSFERASE"/>
    <property type="match status" value="1"/>
</dbReference>
<organism evidence="3 4">
    <name type="scientific">candidate division MSBL1 archaeon SCGC-AAA259A05</name>
    <dbReference type="NCBI Taxonomy" id="1698259"/>
    <lineage>
        <taxon>Archaea</taxon>
        <taxon>Methanobacteriati</taxon>
        <taxon>Methanobacteriota</taxon>
        <taxon>candidate division MSBL1</taxon>
    </lineage>
</organism>
<dbReference type="PANTHER" id="PTHR43685:SF2">
    <property type="entry name" value="GLYCOSYLTRANSFERASE 2-LIKE DOMAIN-CONTAINING PROTEIN"/>
    <property type="match status" value="1"/>
</dbReference>
<evidence type="ECO:0000259" key="2">
    <source>
        <dbReference type="Pfam" id="PF00535"/>
    </source>
</evidence>
<feature type="transmembrane region" description="Helical" evidence="1">
    <location>
        <begin position="288"/>
        <end position="308"/>
    </location>
</feature>
<dbReference type="EMBL" id="LHXJ01000043">
    <property type="protein sequence ID" value="KXA90703.1"/>
    <property type="molecule type" value="Genomic_DNA"/>
</dbReference>
<dbReference type="Pfam" id="PF00535">
    <property type="entry name" value="Glycos_transf_2"/>
    <property type="match status" value="1"/>
</dbReference>
<feature type="transmembrane region" description="Helical" evidence="1">
    <location>
        <begin position="320"/>
        <end position="343"/>
    </location>
</feature>
<dbReference type="InterPro" id="IPR001173">
    <property type="entry name" value="Glyco_trans_2-like"/>
</dbReference>
<keyword evidence="1" id="KW-0472">Membrane</keyword>
<dbReference type="PATRIC" id="fig|1698259.3.peg.1063"/>
<keyword evidence="4" id="KW-1185">Reference proteome</keyword>
<evidence type="ECO:0000313" key="3">
    <source>
        <dbReference type="EMBL" id="KXA90703.1"/>
    </source>
</evidence>
<comment type="caution">
    <text evidence="3">The sequence shown here is derived from an EMBL/GenBank/DDBJ whole genome shotgun (WGS) entry which is preliminary data.</text>
</comment>
<sequence>MIKWKAVIIWVYKMENDVRVSVVVPVRNEEKYIEECLDSLINQDFPDAEYEIIVVDGESEDQTRDIVEEHLEGFENIRLVENPQRNVAEGKRIGFEEAEGDFVIDFGGHSFADEDFISKLVSRLEKSDDDVAGVGCVHEIPPDESSIPRAIGKALATPFGGLGTTFRQMENERVVDSVAFTAYKKDIVDEVGGPSNPKLEHKGNDAELGLRLKEAGYKLIQIPNTSVYHHKRDSLVDFWKWIVNYGVGRANIVKMHGLNNPYYLLPSILVIGGLFVAFMSLFSSIFRLFFVFSVSAYFLASFVSSATICDSVKEIPLLMVVYLIEHFGYGVGFLSGLITGGYIENKG</sequence>
<dbReference type="InterPro" id="IPR029044">
    <property type="entry name" value="Nucleotide-diphossugar_trans"/>
</dbReference>
<dbReference type="AlphaFoldDB" id="A0A133U925"/>
<keyword evidence="1" id="KW-0812">Transmembrane</keyword>
<dbReference type="Proteomes" id="UP000070163">
    <property type="component" value="Unassembled WGS sequence"/>
</dbReference>
<protein>
    <recommendedName>
        <fullName evidence="2">Glycosyltransferase 2-like domain-containing protein</fullName>
    </recommendedName>
</protein>
<dbReference type="InterPro" id="IPR050834">
    <property type="entry name" value="Glycosyltransf_2"/>
</dbReference>
<dbReference type="Gene3D" id="3.90.550.10">
    <property type="entry name" value="Spore Coat Polysaccharide Biosynthesis Protein SpsA, Chain A"/>
    <property type="match status" value="1"/>
</dbReference>